<evidence type="ECO:0000256" key="1">
    <source>
        <dbReference type="SAM" id="MobiDB-lite"/>
    </source>
</evidence>
<feature type="domain" description="HTH cro/C1-type" evidence="2">
    <location>
        <begin position="124"/>
        <end position="156"/>
    </location>
</feature>
<reference evidence="3 4" key="1">
    <citation type="submission" date="2021-03" db="EMBL/GenBank/DDBJ databases">
        <title>Whole genome shotgun sequence of Actinoplanes toevensis NBRC 105298.</title>
        <authorList>
            <person name="Komaki H."/>
            <person name="Tamura T."/>
        </authorList>
    </citation>
    <scope>NUCLEOTIDE SEQUENCE [LARGE SCALE GENOMIC DNA]</scope>
    <source>
        <strain evidence="3 4">NBRC 105298</strain>
    </source>
</reference>
<keyword evidence="4" id="KW-1185">Reference proteome</keyword>
<dbReference type="SUPFAM" id="SSF47413">
    <property type="entry name" value="lambda repressor-like DNA-binding domains"/>
    <property type="match status" value="1"/>
</dbReference>
<evidence type="ECO:0000313" key="4">
    <source>
        <dbReference type="Proteomes" id="UP000677082"/>
    </source>
</evidence>
<feature type="compositionally biased region" description="Pro residues" evidence="1">
    <location>
        <begin position="1"/>
        <end position="11"/>
    </location>
</feature>
<evidence type="ECO:0000313" key="3">
    <source>
        <dbReference type="EMBL" id="GIM95704.1"/>
    </source>
</evidence>
<dbReference type="GO" id="GO:0003677">
    <property type="term" value="F:DNA binding"/>
    <property type="evidence" value="ECO:0007669"/>
    <property type="project" value="InterPro"/>
</dbReference>
<dbReference type="InterPro" id="IPR001387">
    <property type="entry name" value="Cro/C1-type_HTH"/>
</dbReference>
<accession>A0A919W5K9</accession>
<dbReference type="Proteomes" id="UP000677082">
    <property type="component" value="Unassembled WGS sequence"/>
</dbReference>
<dbReference type="EMBL" id="BOQN01000097">
    <property type="protein sequence ID" value="GIM95704.1"/>
    <property type="molecule type" value="Genomic_DNA"/>
</dbReference>
<dbReference type="PROSITE" id="PS50943">
    <property type="entry name" value="HTH_CROC1"/>
    <property type="match status" value="1"/>
</dbReference>
<sequence length="184" mass="20361">MTEGLKPPPGPIADRPEAAGAAKPADVDNLNTGDPPLLVVRRDNEHQPVYERSAGKSSDFAGVQATMSSLDLPQYDETERRMTPGARIHRARLARQWSLQQLALHMRLYAAKRGDPAPGVLSLKPMISRWEHDKAKPDEYNRRLLAAVLQVTVADLDLPEDPDFIWNDGSEPGGLPGTTRMRPR</sequence>
<organism evidence="3 4">
    <name type="scientific">Paractinoplanes toevensis</name>
    <dbReference type="NCBI Taxonomy" id="571911"/>
    <lineage>
        <taxon>Bacteria</taxon>
        <taxon>Bacillati</taxon>
        <taxon>Actinomycetota</taxon>
        <taxon>Actinomycetes</taxon>
        <taxon>Micromonosporales</taxon>
        <taxon>Micromonosporaceae</taxon>
        <taxon>Paractinoplanes</taxon>
    </lineage>
</organism>
<evidence type="ECO:0000259" key="2">
    <source>
        <dbReference type="PROSITE" id="PS50943"/>
    </source>
</evidence>
<dbReference type="InterPro" id="IPR010982">
    <property type="entry name" value="Lambda_DNA-bd_dom_sf"/>
</dbReference>
<dbReference type="CDD" id="cd00093">
    <property type="entry name" value="HTH_XRE"/>
    <property type="match status" value="1"/>
</dbReference>
<gene>
    <name evidence="3" type="ORF">Ato02nite_074970</name>
</gene>
<name>A0A919W5K9_9ACTN</name>
<feature type="region of interest" description="Disordered" evidence="1">
    <location>
        <begin position="162"/>
        <end position="184"/>
    </location>
</feature>
<proteinExistence type="predicted"/>
<dbReference type="Gene3D" id="1.10.260.40">
    <property type="entry name" value="lambda repressor-like DNA-binding domains"/>
    <property type="match status" value="1"/>
</dbReference>
<protein>
    <recommendedName>
        <fullName evidence="2">HTH cro/C1-type domain-containing protein</fullName>
    </recommendedName>
</protein>
<dbReference type="AlphaFoldDB" id="A0A919W5K9"/>
<feature type="region of interest" description="Disordered" evidence="1">
    <location>
        <begin position="1"/>
        <end position="38"/>
    </location>
</feature>
<comment type="caution">
    <text evidence="3">The sequence shown here is derived from an EMBL/GenBank/DDBJ whole genome shotgun (WGS) entry which is preliminary data.</text>
</comment>